<reference evidence="2" key="2">
    <citation type="journal article" date="2021" name="PeerJ">
        <title>Extensive microbial diversity within the chicken gut microbiome revealed by metagenomics and culture.</title>
        <authorList>
            <person name="Gilroy R."/>
            <person name="Ravi A."/>
            <person name="Getino M."/>
            <person name="Pursley I."/>
            <person name="Horton D.L."/>
            <person name="Alikhan N.F."/>
            <person name="Baker D."/>
            <person name="Gharbi K."/>
            <person name="Hall N."/>
            <person name="Watson M."/>
            <person name="Adriaenssens E.M."/>
            <person name="Foster-Nyarko E."/>
            <person name="Jarju S."/>
            <person name="Secka A."/>
            <person name="Antonio M."/>
            <person name="Oren A."/>
            <person name="Chaudhuri R.R."/>
            <person name="La Ragione R."/>
            <person name="Hildebrand F."/>
            <person name="Pallen M.J."/>
        </authorList>
    </citation>
    <scope>NUCLEOTIDE SEQUENCE</scope>
    <source>
        <strain evidence="2">ChiHjej13B12-12457</strain>
    </source>
</reference>
<comment type="caution">
    <text evidence="2">The sequence shown here is derived from an EMBL/GenBank/DDBJ whole genome shotgun (WGS) entry which is preliminary data.</text>
</comment>
<feature type="signal peptide" evidence="1">
    <location>
        <begin position="1"/>
        <end position="26"/>
    </location>
</feature>
<dbReference type="AlphaFoldDB" id="A0A9D1E1J3"/>
<gene>
    <name evidence="2" type="ORF">IAC94_05460</name>
</gene>
<name>A0A9D1E1J3_9BACT</name>
<protein>
    <recommendedName>
        <fullName evidence="4">Outer membrane protein beta-barrel domain-containing protein</fullName>
    </recommendedName>
</protein>
<dbReference type="EMBL" id="DVHI01000070">
    <property type="protein sequence ID" value="HIR62951.1"/>
    <property type="molecule type" value="Genomic_DNA"/>
</dbReference>
<dbReference type="Proteomes" id="UP000886744">
    <property type="component" value="Unassembled WGS sequence"/>
</dbReference>
<reference evidence="2" key="1">
    <citation type="submission" date="2020-10" db="EMBL/GenBank/DDBJ databases">
        <authorList>
            <person name="Gilroy R."/>
        </authorList>
    </citation>
    <scope>NUCLEOTIDE SEQUENCE</scope>
    <source>
        <strain evidence="2">ChiHjej13B12-12457</strain>
    </source>
</reference>
<sequence>MRKIMFFAAAAAGLLVILPRVSYAQADIEIGKTTIRLQSPVKVYDKSDDDRHRRGYWQRSYVDVFAGFSFPVEGCSYEDTPQMPVKYGNSFEITVGAKQWYRPARHYAFGISVQYTHYDYRARNGLAVSGAIAPYPVGMNIYREIFKTDNIGLGIYNRFFFSRSYSSVFIDIGAYGDWAFSRQYKIRYYSGESKAADHYRDGGKFLPLQGGVYGAVGMGAFSLYCKYRFTHLFDHSELPMEPPRLQIGLMIAI</sequence>
<evidence type="ECO:0000313" key="2">
    <source>
        <dbReference type="EMBL" id="HIR62951.1"/>
    </source>
</evidence>
<evidence type="ECO:0008006" key="4">
    <source>
        <dbReference type="Google" id="ProtNLM"/>
    </source>
</evidence>
<feature type="chain" id="PRO_5038691358" description="Outer membrane protein beta-barrel domain-containing protein" evidence="1">
    <location>
        <begin position="27"/>
        <end position="253"/>
    </location>
</feature>
<keyword evidence="1" id="KW-0732">Signal</keyword>
<accession>A0A9D1E1J3</accession>
<evidence type="ECO:0000313" key="3">
    <source>
        <dbReference type="Proteomes" id="UP000886744"/>
    </source>
</evidence>
<organism evidence="2 3">
    <name type="scientific">Candidatus Coprenecus avistercoris</name>
    <dbReference type="NCBI Taxonomy" id="2840730"/>
    <lineage>
        <taxon>Bacteria</taxon>
        <taxon>Pseudomonadati</taxon>
        <taxon>Bacteroidota</taxon>
        <taxon>Bacteroidia</taxon>
        <taxon>Bacteroidales</taxon>
        <taxon>Rikenellaceae</taxon>
        <taxon>Rikenellaceae incertae sedis</taxon>
        <taxon>Candidatus Coprenecus</taxon>
    </lineage>
</organism>
<proteinExistence type="predicted"/>
<evidence type="ECO:0000256" key="1">
    <source>
        <dbReference type="SAM" id="SignalP"/>
    </source>
</evidence>